<organism evidence="2 3">
    <name type="scientific">Jatropha curcas</name>
    <name type="common">Barbados nut</name>
    <dbReference type="NCBI Taxonomy" id="180498"/>
    <lineage>
        <taxon>Eukaryota</taxon>
        <taxon>Viridiplantae</taxon>
        <taxon>Streptophyta</taxon>
        <taxon>Embryophyta</taxon>
        <taxon>Tracheophyta</taxon>
        <taxon>Spermatophyta</taxon>
        <taxon>Magnoliopsida</taxon>
        <taxon>eudicotyledons</taxon>
        <taxon>Gunneridae</taxon>
        <taxon>Pentapetalae</taxon>
        <taxon>rosids</taxon>
        <taxon>fabids</taxon>
        <taxon>Malpighiales</taxon>
        <taxon>Euphorbiaceae</taxon>
        <taxon>Crotonoideae</taxon>
        <taxon>Jatropheae</taxon>
        <taxon>Jatropha</taxon>
    </lineage>
</organism>
<evidence type="ECO:0000256" key="1">
    <source>
        <dbReference type="SAM" id="MobiDB-lite"/>
    </source>
</evidence>
<protein>
    <submittedName>
        <fullName evidence="2">Uncharacterized protein</fullName>
    </submittedName>
</protein>
<dbReference type="Proteomes" id="UP000027138">
    <property type="component" value="Unassembled WGS sequence"/>
</dbReference>
<dbReference type="AlphaFoldDB" id="A0A067LM15"/>
<keyword evidence="3" id="KW-1185">Reference proteome</keyword>
<dbReference type="OrthoDB" id="852287at2759"/>
<feature type="region of interest" description="Disordered" evidence="1">
    <location>
        <begin position="52"/>
        <end position="82"/>
    </location>
</feature>
<dbReference type="EMBL" id="KK914232">
    <property type="protein sequence ID" value="KDP45449.1"/>
    <property type="molecule type" value="Genomic_DNA"/>
</dbReference>
<evidence type="ECO:0000313" key="3">
    <source>
        <dbReference type="Proteomes" id="UP000027138"/>
    </source>
</evidence>
<gene>
    <name evidence="2" type="ORF">JCGZ_09698</name>
</gene>
<sequence>MPLSLFLCSLSPSVSLRQASSDSSRLLFWSHPPPLLGSTALQVSIRGRGGRAKARDAYTVTQPPLPPLPPIPPSTQAPTSNAAAPSALAIAPSASAPPPAAEITEKLALKLKRQPTPMKVFTYTHTKDDDGVTFIDKHVELVKALKLKRQPTPMKVFTYTHTKDDDGVTFIDKHVELVKDNYITRKDRATASQAYTSEKPTKSMNCSFISRLQEVRRREKCMVLVHNLIFFTAAHMEISELSHTS</sequence>
<proteinExistence type="predicted"/>
<accession>A0A067LM15</accession>
<evidence type="ECO:0000313" key="2">
    <source>
        <dbReference type="EMBL" id="KDP45449.1"/>
    </source>
</evidence>
<name>A0A067LM15_JATCU</name>
<feature type="compositionally biased region" description="Pro residues" evidence="1">
    <location>
        <begin position="63"/>
        <end position="75"/>
    </location>
</feature>
<reference evidence="2 3" key="1">
    <citation type="journal article" date="2014" name="PLoS ONE">
        <title>Global Analysis of Gene Expression Profiles in Physic Nut (Jatropha curcas L.) Seedlings Exposed to Salt Stress.</title>
        <authorList>
            <person name="Zhang L."/>
            <person name="Zhang C."/>
            <person name="Wu P."/>
            <person name="Chen Y."/>
            <person name="Li M."/>
            <person name="Jiang H."/>
            <person name="Wu G."/>
        </authorList>
    </citation>
    <scope>NUCLEOTIDE SEQUENCE [LARGE SCALE GENOMIC DNA]</scope>
    <source>
        <strain evidence="3">cv. GZQX0401</strain>
        <tissue evidence="2">Young leaves</tissue>
    </source>
</reference>